<feature type="domain" description="K Homology" evidence="3">
    <location>
        <begin position="146"/>
        <end position="215"/>
    </location>
</feature>
<dbReference type="PANTHER" id="PTHR10627">
    <property type="entry name" value="SCP160"/>
    <property type="match status" value="1"/>
</dbReference>
<evidence type="ECO:0000313" key="4">
    <source>
        <dbReference type="EMBL" id="GFT46321.1"/>
    </source>
</evidence>
<gene>
    <name evidence="4" type="primary">Hdlbp</name>
    <name evidence="4" type="ORF">NPIL_449201</name>
</gene>
<dbReference type="EMBL" id="BMAW01015946">
    <property type="protein sequence ID" value="GFT46321.1"/>
    <property type="molecule type" value="Genomic_DNA"/>
</dbReference>
<dbReference type="PROSITE" id="PS50084">
    <property type="entry name" value="KH_TYPE_1"/>
    <property type="match status" value="1"/>
</dbReference>
<feature type="domain" description="K Homology" evidence="3">
    <location>
        <begin position="73"/>
        <end position="142"/>
    </location>
</feature>
<evidence type="ECO:0000256" key="2">
    <source>
        <dbReference type="PROSITE-ProRule" id="PRU00117"/>
    </source>
</evidence>
<sequence length="359" mass="41062">MPLPDVQSDTITLRGEQAKLSPALTLVYSKANSVKTEHIDISNWLHKYITGNKEDVREAKKCLLEFSNEKQPDWHTAEIKANPEQHKFLIGKNRASIKKVCDRTGTRIIFPNENDDDKSAIIIIGRKEKVEAAKNELNSLIAQFKDSAKATTEIDPKYHRYFVIRGAEVLKQISNDYGCIIVSFLKIGSNSSKVVLKGIKNFLEPVKQRLNEIVEDLKAMVIVECIISQKHHPTILGIRDSKMQNMRRQFNVIIKLHDREKPEDADKGTMNGDDHADGLEAEFHTNFEAQKDELKKHCRLEDQPNPGGLSYVVPDRRSRPTGPTCRQLWKQAVNSLTEDSRDRRHECRSMAKDFHVIFI</sequence>
<organism evidence="4 5">
    <name type="scientific">Nephila pilipes</name>
    <name type="common">Giant wood spider</name>
    <name type="synonym">Nephila maculata</name>
    <dbReference type="NCBI Taxonomy" id="299642"/>
    <lineage>
        <taxon>Eukaryota</taxon>
        <taxon>Metazoa</taxon>
        <taxon>Ecdysozoa</taxon>
        <taxon>Arthropoda</taxon>
        <taxon>Chelicerata</taxon>
        <taxon>Arachnida</taxon>
        <taxon>Araneae</taxon>
        <taxon>Araneomorphae</taxon>
        <taxon>Entelegynae</taxon>
        <taxon>Araneoidea</taxon>
        <taxon>Nephilidae</taxon>
        <taxon>Nephila</taxon>
    </lineage>
</organism>
<name>A0A8X6P4L8_NEPPI</name>
<dbReference type="CDD" id="cd22413">
    <property type="entry name" value="KH-I_Vigilin_rpt10"/>
    <property type="match status" value="1"/>
</dbReference>
<evidence type="ECO:0000256" key="1">
    <source>
        <dbReference type="ARBA" id="ARBA00022737"/>
    </source>
</evidence>
<comment type="caution">
    <text evidence="4">The sequence shown here is derived from an EMBL/GenBank/DDBJ whole genome shotgun (WGS) entry which is preliminary data.</text>
</comment>
<dbReference type="SUPFAM" id="SSF54791">
    <property type="entry name" value="Eukaryotic type KH-domain (KH-domain type I)"/>
    <property type="match status" value="3"/>
</dbReference>
<proteinExistence type="predicted"/>
<accession>A0A8X6P4L8</accession>
<keyword evidence="5" id="KW-1185">Reference proteome</keyword>
<dbReference type="OrthoDB" id="9674523at2759"/>
<evidence type="ECO:0000313" key="5">
    <source>
        <dbReference type="Proteomes" id="UP000887013"/>
    </source>
</evidence>
<dbReference type="Gene3D" id="3.30.1370.10">
    <property type="entry name" value="K Homology domain, type 1"/>
    <property type="match status" value="4"/>
</dbReference>
<dbReference type="InterPro" id="IPR004088">
    <property type="entry name" value="KH_dom_type_1"/>
</dbReference>
<dbReference type="Proteomes" id="UP000887013">
    <property type="component" value="Unassembled WGS sequence"/>
</dbReference>
<dbReference type="InterPro" id="IPR036612">
    <property type="entry name" value="KH_dom_type_1_sf"/>
</dbReference>
<protein>
    <submittedName>
        <fullName evidence="4">Vigilin</fullName>
    </submittedName>
</protein>
<keyword evidence="2" id="KW-0694">RNA-binding</keyword>
<dbReference type="PANTHER" id="PTHR10627:SF31">
    <property type="entry name" value="DODECA-SATELLITE-BINDING PROTEIN 1, ISOFORM A"/>
    <property type="match status" value="1"/>
</dbReference>
<dbReference type="GO" id="GO:0003729">
    <property type="term" value="F:mRNA binding"/>
    <property type="evidence" value="ECO:0007669"/>
    <property type="project" value="TreeGrafter"/>
</dbReference>
<keyword evidence="1" id="KW-0677">Repeat</keyword>
<dbReference type="AlphaFoldDB" id="A0A8X6P4L8"/>
<dbReference type="SMART" id="SM00322">
    <property type="entry name" value="KH"/>
    <property type="match status" value="2"/>
</dbReference>
<reference evidence="4" key="1">
    <citation type="submission" date="2020-08" db="EMBL/GenBank/DDBJ databases">
        <title>Multicomponent nature underlies the extraordinary mechanical properties of spider dragline silk.</title>
        <authorList>
            <person name="Kono N."/>
            <person name="Nakamura H."/>
            <person name="Mori M."/>
            <person name="Yoshida Y."/>
            <person name="Ohtoshi R."/>
            <person name="Malay A.D."/>
            <person name="Moran D.A.P."/>
            <person name="Tomita M."/>
            <person name="Numata K."/>
            <person name="Arakawa K."/>
        </authorList>
    </citation>
    <scope>NUCLEOTIDE SEQUENCE</scope>
</reference>
<dbReference type="GO" id="GO:0010468">
    <property type="term" value="P:regulation of gene expression"/>
    <property type="evidence" value="ECO:0007669"/>
    <property type="project" value="UniProtKB-ARBA"/>
</dbReference>
<dbReference type="Pfam" id="PF00013">
    <property type="entry name" value="KH_1"/>
    <property type="match status" value="1"/>
</dbReference>
<evidence type="ECO:0000259" key="3">
    <source>
        <dbReference type="SMART" id="SM00322"/>
    </source>
</evidence>
<dbReference type="InterPro" id="IPR004087">
    <property type="entry name" value="KH_dom"/>
</dbReference>